<dbReference type="Proteomes" id="UP001189429">
    <property type="component" value="Unassembled WGS sequence"/>
</dbReference>
<gene>
    <name evidence="8" type="ORF">PCOR1329_LOCUS32177</name>
</gene>
<evidence type="ECO:0000313" key="8">
    <source>
        <dbReference type="EMBL" id="CAK0834901.1"/>
    </source>
</evidence>
<protein>
    <recommendedName>
        <fullName evidence="7">DNA/RNA non-specific endonuclease/pyrophosphatase/phosphodiesterase domain-containing protein</fullName>
    </recommendedName>
</protein>
<evidence type="ECO:0000313" key="9">
    <source>
        <dbReference type="Proteomes" id="UP001189429"/>
    </source>
</evidence>
<feature type="region of interest" description="Disordered" evidence="5">
    <location>
        <begin position="291"/>
        <end position="325"/>
    </location>
</feature>
<feature type="chain" id="PRO_5045473758" description="DNA/RNA non-specific endonuclease/pyrophosphatase/phosphodiesterase domain-containing protein" evidence="6">
    <location>
        <begin position="27"/>
        <end position="484"/>
    </location>
</feature>
<comment type="similarity">
    <text evidence="1">Belongs to the DNA/RNA non-specific endonuclease family.</text>
</comment>
<evidence type="ECO:0000259" key="7">
    <source>
        <dbReference type="Pfam" id="PF01223"/>
    </source>
</evidence>
<name>A0ABN9SSQ0_9DINO</name>
<organism evidence="8 9">
    <name type="scientific">Prorocentrum cordatum</name>
    <dbReference type="NCBI Taxonomy" id="2364126"/>
    <lineage>
        <taxon>Eukaryota</taxon>
        <taxon>Sar</taxon>
        <taxon>Alveolata</taxon>
        <taxon>Dinophyceae</taxon>
        <taxon>Prorocentrales</taxon>
        <taxon>Prorocentraceae</taxon>
        <taxon>Prorocentrum</taxon>
    </lineage>
</organism>
<evidence type="ECO:0000256" key="5">
    <source>
        <dbReference type="SAM" id="MobiDB-lite"/>
    </source>
</evidence>
<dbReference type="Pfam" id="PF01223">
    <property type="entry name" value="Endonuclease_NS"/>
    <property type="match status" value="1"/>
</dbReference>
<dbReference type="PROSITE" id="PS01070">
    <property type="entry name" value="NUCLEASE_NON_SPEC"/>
    <property type="match status" value="1"/>
</dbReference>
<comment type="caution">
    <text evidence="8">The sequence shown here is derived from an EMBL/GenBank/DDBJ whole genome shotgun (WGS) entry which is preliminary data.</text>
</comment>
<evidence type="ECO:0000256" key="2">
    <source>
        <dbReference type="ARBA" id="ARBA00022722"/>
    </source>
</evidence>
<evidence type="ECO:0000256" key="4">
    <source>
        <dbReference type="ARBA" id="ARBA00022759"/>
    </source>
</evidence>
<dbReference type="InterPro" id="IPR018524">
    <property type="entry name" value="DNA/RNA_endonuclease_AS"/>
</dbReference>
<keyword evidence="9" id="KW-1185">Reference proteome</keyword>
<feature type="domain" description="DNA/RNA non-specific endonuclease/pyrophosphatase/phosphodiesterase" evidence="7">
    <location>
        <begin position="105"/>
        <end position="250"/>
    </location>
</feature>
<dbReference type="InterPro" id="IPR001604">
    <property type="entry name" value="Endo_G_ENPP1-like_dom"/>
</dbReference>
<keyword evidence="2" id="KW-0540">Nuclease</keyword>
<keyword evidence="3" id="KW-0479">Metal-binding</keyword>
<dbReference type="PROSITE" id="PS51257">
    <property type="entry name" value="PROKAR_LIPOPROTEIN"/>
    <property type="match status" value="1"/>
</dbReference>
<evidence type="ECO:0000256" key="1">
    <source>
        <dbReference type="ARBA" id="ARBA00010052"/>
    </source>
</evidence>
<sequence>MRIGGAPLRRAALVLAPLLLAACVFAAAVLRWRPSSDGPEGLRRAAAGDAVQDLLLARKAKWSGVVMSSIGVFSGLKIEQGFSRAAFWERRCPIHAIGHGTSGDAEVYTAAYNECTGVADVVYYSVDAAKFRTGAGRFPGWKNDPELVRVMRSRGKRRDQYATVDDYPGVGVFSIDRGHQAPVGAFNGIGQDDQHSYKPFSAERLPQQGRIPGPHYYLEQEMRDKSVEANDVDDAEKASFELITGPLYEVPEAFFKNARGKKAWEELLWSGGEVNKEQPWCDKAVGADGFRSSPVRQPDGSAATQKVTCRTGRSKLSRPHDNPNQLSMHFQRDSNAFPLRIPVGYYKLAVLGDDSHYGRHTCPYIMDQAGQCMLVSLDLLLKLAHLDLSESQLAGLGGMAVRPVDSDHEYSAEVHAEFCLQRGRTIHKKKLCYDATAQTDLGSLHEDVRGLLAGACVGRGSAGEGWRAIAPEGVRLADGYVHRC</sequence>
<accession>A0ABN9SSQ0</accession>
<dbReference type="InterPro" id="IPR044925">
    <property type="entry name" value="His-Me_finger_sf"/>
</dbReference>
<evidence type="ECO:0000256" key="3">
    <source>
        <dbReference type="ARBA" id="ARBA00022723"/>
    </source>
</evidence>
<feature type="signal peptide" evidence="6">
    <location>
        <begin position="1"/>
        <end position="26"/>
    </location>
</feature>
<proteinExistence type="inferred from homology"/>
<dbReference type="SUPFAM" id="SSF54060">
    <property type="entry name" value="His-Me finger endonucleases"/>
    <property type="match status" value="1"/>
</dbReference>
<evidence type="ECO:0000256" key="6">
    <source>
        <dbReference type="SAM" id="SignalP"/>
    </source>
</evidence>
<keyword evidence="4" id="KW-0255">Endonuclease</keyword>
<dbReference type="Gene3D" id="3.40.570.10">
    <property type="entry name" value="Extracellular Endonuclease, subunit A"/>
    <property type="match status" value="1"/>
</dbReference>
<keyword evidence="6" id="KW-0732">Signal</keyword>
<dbReference type="InterPro" id="IPR044929">
    <property type="entry name" value="DNA/RNA_non-sp_Endonuclease_sf"/>
</dbReference>
<reference evidence="8" key="1">
    <citation type="submission" date="2023-10" db="EMBL/GenBank/DDBJ databases">
        <authorList>
            <person name="Chen Y."/>
            <person name="Shah S."/>
            <person name="Dougan E. K."/>
            <person name="Thang M."/>
            <person name="Chan C."/>
        </authorList>
    </citation>
    <scope>NUCLEOTIDE SEQUENCE [LARGE SCALE GENOMIC DNA]</scope>
</reference>
<dbReference type="EMBL" id="CAUYUJ010012947">
    <property type="protein sequence ID" value="CAK0834901.1"/>
    <property type="molecule type" value="Genomic_DNA"/>
</dbReference>
<keyword evidence="4" id="KW-0378">Hydrolase</keyword>